<evidence type="ECO:0000313" key="9">
    <source>
        <dbReference type="EMBL" id="HIU63293.1"/>
    </source>
</evidence>
<evidence type="ECO:0000256" key="1">
    <source>
        <dbReference type="ARBA" id="ARBA00004651"/>
    </source>
</evidence>
<comment type="subcellular location">
    <subcellularLocation>
        <location evidence="1">Cell membrane</location>
        <topology evidence="1">Multi-pass membrane protein</topology>
    </subcellularLocation>
</comment>
<keyword evidence="4 8" id="KW-0812">Transmembrane</keyword>
<evidence type="ECO:0000313" key="10">
    <source>
        <dbReference type="Proteomes" id="UP000824145"/>
    </source>
</evidence>
<feature type="transmembrane region" description="Helical" evidence="8">
    <location>
        <begin position="232"/>
        <end position="254"/>
    </location>
</feature>
<sequence>MWWEALLWSLLAGVGGTLIGALIPISVHGKGEKVLSLLMAFTAGFMAALVFLDVLPESLEAGGKIWLTLLITLVGAAIVFAAGLLLDKKSGEHKHAPHIEAEIADEAEGKRDLYVGLSLAVALVLHNIPEGMLVGSLSASGSAWLAALLIALHNIPEGLAMSAMFCRAGLKRVPAVLIAASTGIATVIGAIAGFFVSAVSGVLLSICLALSAGAMLYIIFDDMFAEAYARVKCKWVAVCAIVGIVAGALILWLAE</sequence>
<comment type="similarity">
    <text evidence="2">Belongs to the ZIP transporter (TC 2.A.5) family.</text>
</comment>
<accession>A0A9D1SKS7</accession>
<feature type="transmembrane region" description="Helical" evidence="8">
    <location>
        <begin position="34"/>
        <end position="52"/>
    </location>
</feature>
<keyword evidence="7 8" id="KW-0472">Membrane</keyword>
<name>A0A9D1SKS7_9FIRM</name>
<dbReference type="EMBL" id="DVNJ01000031">
    <property type="protein sequence ID" value="HIU63293.1"/>
    <property type="molecule type" value="Genomic_DNA"/>
</dbReference>
<dbReference type="Pfam" id="PF02535">
    <property type="entry name" value="Zip"/>
    <property type="match status" value="1"/>
</dbReference>
<dbReference type="AlphaFoldDB" id="A0A9D1SKS7"/>
<keyword evidence="6 8" id="KW-1133">Transmembrane helix</keyword>
<dbReference type="PANTHER" id="PTHR11040">
    <property type="entry name" value="ZINC/IRON TRANSPORTER"/>
    <property type="match status" value="1"/>
</dbReference>
<comment type="caution">
    <text evidence="9">The sequence shown here is derived from an EMBL/GenBank/DDBJ whole genome shotgun (WGS) entry which is preliminary data.</text>
</comment>
<feature type="transmembrane region" description="Helical" evidence="8">
    <location>
        <begin position="173"/>
        <end position="196"/>
    </location>
</feature>
<evidence type="ECO:0000256" key="2">
    <source>
        <dbReference type="ARBA" id="ARBA00006939"/>
    </source>
</evidence>
<reference evidence="9" key="2">
    <citation type="journal article" date="2021" name="PeerJ">
        <title>Extensive microbial diversity within the chicken gut microbiome revealed by metagenomics and culture.</title>
        <authorList>
            <person name="Gilroy R."/>
            <person name="Ravi A."/>
            <person name="Getino M."/>
            <person name="Pursley I."/>
            <person name="Horton D.L."/>
            <person name="Alikhan N.F."/>
            <person name="Baker D."/>
            <person name="Gharbi K."/>
            <person name="Hall N."/>
            <person name="Watson M."/>
            <person name="Adriaenssens E.M."/>
            <person name="Foster-Nyarko E."/>
            <person name="Jarju S."/>
            <person name="Secka A."/>
            <person name="Antonio M."/>
            <person name="Oren A."/>
            <person name="Chaudhuri R.R."/>
            <person name="La Ragione R."/>
            <person name="Hildebrand F."/>
            <person name="Pallen M.J."/>
        </authorList>
    </citation>
    <scope>NUCLEOTIDE SEQUENCE</scope>
    <source>
        <strain evidence="9">9366</strain>
    </source>
</reference>
<keyword evidence="3" id="KW-1003">Cell membrane</keyword>
<feature type="transmembrane region" description="Helical" evidence="8">
    <location>
        <begin position="202"/>
        <end position="220"/>
    </location>
</feature>
<dbReference type="GO" id="GO:0005886">
    <property type="term" value="C:plasma membrane"/>
    <property type="evidence" value="ECO:0007669"/>
    <property type="project" value="UniProtKB-SubCell"/>
</dbReference>
<evidence type="ECO:0000256" key="8">
    <source>
        <dbReference type="SAM" id="Phobius"/>
    </source>
</evidence>
<protein>
    <submittedName>
        <fullName evidence="9">ZIP family metal transporter</fullName>
    </submittedName>
</protein>
<keyword evidence="5" id="KW-0862">Zinc</keyword>
<proteinExistence type="inferred from homology"/>
<organism evidence="9 10">
    <name type="scientific">Candidatus Caccalectryoclostridium excrementigallinarum</name>
    <dbReference type="NCBI Taxonomy" id="2840710"/>
    <lineage>
        <taxon>Bacteria</taxon>
        <taxon>Bacillati</taxon>
        <taxon>Bacillota</taxon>
        <taxon>Clostridia</taxon>
        <taxon>Christensenellales</taxon>
        <taxon>Christensenellaceae</taxon>
        <taxon>Christensenellaceae incertae sedis</taxon>
        <taxon>Candidatus Caccalectryoclostridium</taxon>
    </lineage>
</organism>
<evidence type="ECO:0000256" key="3">
    <source>
        <dbReference type="ARBA" id="ARBA00022475"/>
    </source>
</evidence>
<feature type="transmembrane region" description="Helical" evidence="8">
    <location>
        <begin position="6"/>
        <end position="27"/>
    </location>
</feature>
<evidence type="ECO:0000256" key="4">
    <source>
        <dbReference type="ARBA" id="ARBA00022692"/>
    </source>
</evidence>
<dbReference type="Proteomes" id="UP000824145">
    <property type="component" value="Unassembled WGS sequence"/>
</dbReference>
<dbReference type="GO" id="GO:0005385">
    <property type="term" value="F:zinc ion transmembrane transporter activity"/>
    <property type="evidence" value="ECO:0007669"/>
    <property type="project" value="TreeGrafter"/>
</dbReference>
<evidence type="ECO:0000256" key="5">
    <source>
        <dbReference type="ARBA" id="ARBA00022833"/>
    </source>
</evidence>
<reference evidence="9" key="1">
    <citation type="submission" date="2020-10" db="EMBL/GenBank/DDBJ databases">
        <authorList>
            <person name="Gilroy R."/>
        </authorList>
    </citation>
    <scope>NUCLEOTIDE SEQUENCE</scope>
    <source>
        <strain evidence="9">9366</strain>
    </source>
</reference>
<feature type="transmembrane region" description="Helical" evidence="8">
    <location>
        <begin position="64"/>
        <end position="86"/>
    </location>
</feature>
<gene>
    <name evidence="9" type="ORF">IAB07_05960</name>
</gene>
<evidence type="ECO:0000256" key="7">
    <source>
        <dbReference type="ARBA" id="ARBA00023136"/>
    </source>
</evidence>
<dbReference type="PANTHER" id="PTHR11040:SF211">
    <property type="entry name" value="ZINC TRANSPORTER ZIP11"/>
    <property type="match status" value="1"/>
</dbReference>
<dbReference type="InterPro" id="IPR003689">
    <property type="entry name" value="ZIP"/>
</dbReference>
<evidence type="ECO:0000256" key="6">
    <source>
        <dbReference type="ARBA" id="ARBA00022989"/>
    </source>
</evidence>
<feature type="transmembrane region" description="Helical" evidence="8">
    <location>
        <begin position="134"/>
        <end position="152"/>
    </location>
</feature>